<evidence type="ECO:0000313" key="2">
    <source>
        <dbReference type="EMBL" id="MBB3678232.1"/>
    </source>
</evidence>
<protein>
    <submittedName>
        <fullName evidence="2">Uncharacterized protein</fullName>
    </submittedName>
</protein>
<dbReference type="EMBL" id="JACIBU010000001">
    <property type="protein sequence ID" value="MBB3678232.1"/>
    <property type="molecule type" value="Genomic_DNA"/>
</dbReference>
<dbReference type="AlphaFoldDB" id="A0A839YA57"/>
<dbReference type="Proteomes" id="UP000580718">
    <property type="component" value="Unassembled WGS sequence"/>
</dbReference>
<name>A0A839YA57_9ACTN</name>
<accession>A0A839YA57</accession>
<feature type="compositionally biased region" description="Low complexity" evidence="1">
    <location>
        <begin position="31"/>
        <end position="64"/>
    </location>
</feature>
<reference evidence="2 3" key="1">
    <citation type="submission" date="2020-08" db="EMBL/GenBank/DDBJ databases">
        <title>Sequencing the genomes of 1000 actinobacteria strains.</title>
        <authorList>
            <person name="Klenk H.-P."/>
        </authorList>
    </citation>
    <scope>NUCLEOTIDE SEQUENCE [LARGE SCALE GENOMIC DNA]</scope>
    <source>
        <strain evidence="2 3">DSM 16678</strain>
    </source>
</reference>
<organism evidence="2 3">
    <name type="scientific">Modestobacter versicolor</name>
    <dbReference type="NCBI Taxonomy" id="429133"/>
    <lineage>
        <taxon>Bacteria</taxon>
        <taxon>Bacillati</taxon>
        <taxon>Actinomycetota</taxon>
        <taxon>Actinomycetes</taxon>
        <taxon>Geodermatophilales</taxon>
        <taxon>Geodermatophilaceae</taxon>
        <taxon>Modestobacter</taxon>
    </lineage>
</organism>
<proteinExistence type="predicted"/>
<evidence type="ECO:0000313" key="3">
    <source>
        <dbReference type="Proteomes" id="UP000580718"/>
    </source>
</evidence>
<comment type="caution">
    <text evidence="2">The sequence shown here is derived from an EMBL/GenBank/DDBJ whole genome shotgun (WGS) entry which is preliminary data.</text>
</comment>
<feature type="region of interest" description="Disordered" evidence="1">
    <location>
        <begin position="31"/>
        <end position="83"/>
    </location>
</feature>
<dbReference type="RefSeq" id="WP_146251491.1">
    <property type="nucleotide sequence ID" value="NZ_JACIBU010000001.1"/>
</dbReference>
<dbReference type="OrthoDB" id="4981587at2"/>
<evidence type="ECO:0000256" key="1">
    <source>
        <dbReference type="SAM" id="MobiDB-lite"/>
    </source>
</evidence>
<gene>
    <name evidence="2" type="ORF">FHX36_003967</name>
</gene>
<sequence>MPRSPRRPALLAGGAVLTAVAVVTVVQLTGSNDVPSSPAAAPSTSSTPAPTTTEPVPTPVAVTSIAPPAPGEEVATDPEQTRTGGAVNPVITYAGWEAGSWSLEVNGYVAGVIELEGTCRLTATQGGAPLVDENPAEPDASTMNCGLLQIAGSDLGAGTWTAVLTYESATSAGESTAVDVEVPAR</sequence>